<evidence type="ECO:0000313" key="3">
    <source>
        <dbReference type="Proteomes" id="UP000541444"/>
    </source>
</evidence>
<dbReference type="Proteomes" id="UP000541444">
    <property type="component" value="Unassembled WGS sequence"/>
</dbReference>
<feature type="non-terminal residue" evidence="2">
    <location>
        <position position="1"/>
    </location>
</feature>
<keyword evidence="3" id="KW-1185">Reference proteome</keyword>
<organism evidence="2 3">
    <name type="scientific">Kingdonia uniflora</name>
    <dbReference type="NCBI Taxonomy" id="39325"/>
    <lineage>
        <taxon>Eukaryota</taxon>
        <taxon>Viridiplantae</taxon>
        <taxon>Streptophyta</taxon>
        <taxon>Embryophyta</taxon>
        <taxon>Tracheophyta</taxon>
        <taxon>Spermatophyta</taxon>
        <taxon>Magnoliopsida</taxon>
        <taxon>Ranunculales</taxon>
        <taxon>Circaeasteraceae</taxon>
        <taxon>Kingdonia</taxon>
    </lineage>
</organism>
<evidence type="ECO:0000256" key="1">
    <source>
        <dbReference type="SAM" id="Phobius"/>
    </source>
</evidence>
<accession>A0A7J7N8Z8</accession>
<dbReference type="EMBL" id="JACGCM010000971">
    <property type="protein sequence ID" value="KAF6163635.1"/>
    <property type="molecule type" value="Genomic_DNA"/>
</dbReference>
<gene>
    <name evidence="2" type="ORF">GIB67_036095</name>
</gene>
<dbReference type="AlphaFoldDB" id="A0A7J7N8Z8"/>
<feature type="transmembrane region" description="Helical" evidence="1">
    <location>
        <begin position="42"/>
        <end position="62"/>
    </location>
</feature>
<protein>
    <submittedName>
        <fullName evidence="2">Uncharacterized protein</fullName>
    </submittedName>
</protein>
<keyword evidence="1" id="KW-0812">Transmembrane</keyword>
<proteinExistence type="predicted"/>
<sequence>MDASIDHLRILFWMLIHNMPNMFKTKIVWFSIVLGFKRFLKHSIRTVILVVFISNPVIVRLANFDNARHKKAVCRWIF</sequence>
<comment type="caution">
    <text evidence="2">The sequence shown here is derived from an EMBL/GenBank/DDBJ whole genome shotgun (WGS) entry which is preliminary data.</text>
</comment>
<reference evidence="2 3" key="1">
    <citation type="journal article" date="2020" name="IScience">
        <title>Genome Sequencing of the Endangered Kingdonia uniflora (Circaeasteraceae, Ranunculales) Reveals Potential Mechanisms of Evolutionary Specialization.</title>
        <authorList>
            <person name="Sun Y."/>
            <person name="Deng T."/>
            <person name="Zhang A."/>
            <person name="Moore M.J."/>
            <person name="Landis J.B."/>
            <person name="Lin N."/>
            <person name="Zhang H."/>
            <person name="Zhang X."/>
            <person name="Huang J."/>
            <person name="Zhang X."/>
            <person name="Sun H."/>
            <person name="Wang H."/>
        </authorList>
    </citation>
    <scope>NUCLEOTIDE SEQUENCE [LARGE SCALE GENOMIC DNA]</scope>
    <source>
        <strain evidence="2">TB1705</strain>
        <tissue evidence="2">Leaf</tissue>
    </source>
</reference>
<keyword evidence="1" id="KW-1133">Transmembrane helix</keyword>
<keyword evidence="1" id="KW-0472">Membrane</keyword>
<name>A0A7J7N8Z8_9MAGN</name>
<evidence type="ECO:0000313" key="2">
    <source>
        <dbReference type="EMBL" id="KAF6163635.1"/>
    </source>
</evidence>